<dbReference type="AlphaFoldDB" id="A0AAV4HDR9"/>
<dbReference type="Proteomes" id="UP000762676">
    <property type="component" value="Unassembled WGS sequence"/>
</dbReference>
<proteinExistence type="predicted"/>
<feature type="region of interest" description="Disordered" evidence="1">
    <location>
        <begin position="11"/>
        <end position="35"/>
    </location>
</feature>
<sequence>MLRYFWRSVYKGDGDDDGNDDDVDDDDDDNYERKNFIFPGGYISCIKFGEDDDDDDDDDNNNYGDFNEKDFGVNDEYNYKGPDDDGEQDQDI</sequence>
<reference evidence="2 3" key="1">
    <citation type="journal article" date="2021" name="Elife">
        <title>Chloroplast acquisition without the gene transfer in kleptoplastic sea slugs, Plakobranchus ocellatus.</title>
        <authorList>
            <person name="Maeda T."/>
            <person name="Takahashi S."/>
            <person name="Yoshida T."/>
            <person name="Shimamura S."/>
            <person name="Takaki Y."/>
            <person name="Nagai Y."/>
            <person name="Toyoda A."/>
            <person name="Suzuki Y."/>
            <person name="Arimoto A."/>
            <person name="Ishii H."/>
            <person name="Satoh N."/>
            <person name="Nishiyama T."/>
            <person name="Hasebe M."/>
            <person name="Maruyama T."/>
            <person name="Minagawa J."/>
            <person name="Obokata J."/>
            <person name="Shigenobu S."/>
        </authorList>
    </citation>
    <scope>NUCLEOTIDE SEQUENCE [LARGE SCALE GENOMIC DNA]</scope>
</reference>
<dbReference type="EMBL" id="BMAT01012638">
    <property type="protein sequence ID" value="GFR95869.1"/>
    <property type="molecule type" value="Genomic_DNA"/>
</dbReference>
<feature type="compositionally biased region" description="Acidic residues" evidence="1">
    <location>
        <begin position="14"/>
        <end position="30"/>
    </location>
</feature>
<evidence type="ECO:0000313" key="2">
    <source>
        <dbReference type="EMBL" id="GFR95869.1"/>
    </source>
</evidence>
<comment type="caution">
    <text evidence="2">The sequence shown here is derived from an EMBL/GenBank/DDBJ whole genome shotgun (WGS) entry which is preliminary data.</text>
</comment>
<protein>
    <recommendedName>
        <fullName evidence="4">Prostatic spermine-binding protein-like</fullName>
    </recommendedName>
</protein>
<organism evidence="2 3">
    <name type="scientific">Elysia marginata</name>
    <dbReference type="NCBI Taxonomy" id="1093978"/>
    <lineage>
        <taxon>Eukaryota</taxon>
        <taxon>Metazoa</taxon>
        <taxon>Spiralia</taxon>
        <taxon>Lophotrochozoa</taxon>
        <taxon>Mollusca</taxon>
        <taxon>Gastropoda</taxon>
        <taxon>Heterobranchia</taxon>
        <taxon>Euthyneura</taxon>
        <taxon>Panpulmonata</taxon>
        <taxon>Sacoglossa</taxon>
        <taxon>Placobranchoidea</taxon>
        <taxon>Plakobranchidae</taxon>
        <taxon>Elysia</taxon>
    </lineage>
</organism>
<accession>A0AAV4HDR9</accession>
<evidence type="ECO:0008006" key="4">
    <source>
        <dbReference type="Google" id="ProtNLM"/>
    </source>
</evidence>
<keyword evidence="3" id="KW-1185">Reference proteome</keyword>
<feature type="compositionally biased region" description="Acidic residues" evidence="1">
    <location>
        <begin position="50"/>
        <end position="60"/>
    </location>
</feature>
<feature type="compositionally biased region" description="Basic and acidic residues" evidence="1">
    <location>
        <begin position="66"/>
        <end position="83"/>
    </location>
</feature>
<feature type="region of interest" description="Disordered" evidence="1">
    <location>
        <begin position="47"/>
        <end position="92"/>
    </location>
</feature>
<evidence type="ECO:0000313" key="3">
    <source>
        <dbReference type="Proteomes" id="UP000762676"/>
    </source>
</evidence>
<evidence type="ECO:0000256" key="1">
    <source>
        <dbReference type="SAM" id="MobiDB-lite"/>
    </source>
</evidence>
<gene>
    <name evidence="2" type="ORF">ElyMa_006283400</name>
</gene>
<name>A0AAV4HDR9_9GAST</name>